<feature type="transmembrane region" description="Helical" evidence="1">
    <location>
        <begin position="12"/>
        <end position="32"/>
    </location>
</feature>
<keyword evidence="1" id="KW-1133">Transmembrane helix</keyword>
<sequence length="127" mass="14701">MFVHTLQFLTAKILDIGLVTVYYFCIGFGLSSLIDKWLGDFTADDYTSKNSFLIFLEIVFHLFCLGILSYILRNLIERIPYPLEGYGGFHHIRLKEVQGGIVLSFVLIFFQKHLTDKIEYLKTRVLG</sequence>
<proteinExistence type="predicted"/>
<evidence type="ECO:0000256" key="1">
    <source>
        <dbReference type="SAM" id="Phobius"/>
    </source>
</evidence>
<organism evidence="2">
    <name type="scientific">viral metagenome</name>
    <dbReference type="NCBI Taxonomy" id="1070528"/>
    <lineage>
        <taxon>unclassified sequences</taxon>
        <taxon>metagenomes</taxon>
        <taxon>organismal metagenomes</taxon>
    </lineage>
</organism>
<keyword evidence="1" id="KW-0472">Membrane</keyword>
<dbReference type="EMBL" id="MN740782">
    <property type="protein sequence ID" value="QHU11396.1"/>
    <property type="molecule type" value="Genomic_DNA"/>
</dbReference>
<name>A0A6C0K2S8_9ZZZZ</name>
<dbReference type="AlphaFoldDB" id="A0A6C0K2S8"/>
<accession>A0A6C0K2S8</accession>
<keyword evidence="1" id="KW-0812">Transmembrane</keyword>
<feature type="transmembrane region" description="Helical" evidence="1">
    <location>
        <begin position="52"/>
        <end position="72"/>
    </location>
</feature>
<reference evidence="2" key="1">
    <citation type="journal article" date="2020" name="Nature">
        <title>Giant virus diversity and host interactions through global metagenomics.</title>
        <authorList>
            <person name="Schulz F."/>
            <person name="Roux S."/>
            <person name="Paez-Espino D."/>
            <person name="Jungbluth S."/>
            <person name="Walsh D.A."/>
            <person name="Denef V.J."/>
            <person name="McMahon K.D."/>
            <person name="Konstantinidis K.T."/>
            <person name="Eloe-Fadrosh E.A."/>
            <person name="Kyrpides N.C."/>
            <person name="Woyke T."/>
        </authorList>
    </citation>
    <scope>NUCLEOTIDE SEQUENCE</scope>
    <source>
        <strain evidence="2">GVMAG-S-1101165-84</strain>
    </source>
</reference>
<evidence type="ECO:0000313" key="2">
    <source>
        <dbReference type="EMBL" id="QHU11396.1"/>
    </source>
</evidence>
<protein>
    <submittedName>
        <fullName evidence="2">Uncharacterized protein</fullName>
    </submittedName>
</protein>